<evidence type="ECO:0000313" key="2">
    <source>
        <dbReference type="EMBL" id="CAA9520747.1"/>
    </source>
</evidence>
<reference evidence="2" key="1">
    <citation type="submission" date="2020-02" db="EMBL/GenBank/DDBJ databases">
        <authorList>
            <person name="Meier V. D."/>
        </authorList>
    </citation>
    <scope>NUCLEOTIDE SEQUENCE</scope>
    <source>
        <strain evidence="2">AVDCRST_MAG12</strain>
    </source>
</reference>
<sequence>AAGRGSGREGVGPGPRVGAAAALHRRPRAGAEARGAGGRRQGRFRREAVGLLREADRRAGGHLRRGRRRLAGHARGDGLWGRGRGVYGGRRLGRGRRGRDLLRGRGDRLSYPLRKRGHQARRLGRGGEGRARRSWPSHDRGHLRGRAVDGPVLRGRDGDGRRAADGQGQRGRERRDRRRDVGDRLGPDRGPGRLAHGPRDTGRLRQAGELPVGVGTPGPGLRPRLRPHGQALLLAQPRRRGAARVPRLPPLFPGGDGVRGGCPVVPAARLPARQEPAARVWHRGAGGEDEQPADVAPVRARGSGGRARARPQHGRARHRRGLRRGGWGRPHPLRGDPLRQHAVGRRDRRHLRAAQLPALRPLRPYVRLLGGVGLSAGRPRPHDVLLCRRGRGPLRRRLQALGAEGG</sequence>
<dbReference type="AlphaFoldDB" id="A0A6J4TDS9"/>
<feature type="region of interest" description="Disordered" evidence="1">
    <location>
        <begin position="74"/>
        <end position="226"/>
    </location>
</feature>
<organism evidence="2">
    <name type="scientific">uncultured Rubrobacteraceae bacterium</name>
    <dbReference type="NCBI Taxonomy" id="349277"/>
    <lineage>
        <taxon>Bacteria</taxon>
        <taxon>Bacillati</taxon>
        <taxon>Actinomycetota</taxon>
        <taxon>Rubrobacteria</taxon>
        <taxon>Rubrobacterales</taxon>
        <taxon>Rubrobacteraceae</taxon>
        <taxon>environmental samples</taxon>
    </lineage>
</organism>
<feature type="compositionally biased region" description="Low complexity" evidence="1">
    <location>
        <begin position="208"/>
        <end position="222"/>
    </location>
</feature>
<dbReference type="EMBL" id="CADCVK010000528">
    <property type="protein sequence ID" value="CAA9520747.1"/>
    <property type="molecule type" value="Genomic_DNA"/>
</dbReference>
<feature type="compositionally biased region" description="Basic and acidic residues" evidence="1">
    <location>
        <begin position="125"/>
        <end position="142"/>
    </location>
</feature>
<gene>
    <name evidence="2" type="ORF">AVDCRST_MAG12-3763</name>
</gene>
<name>A0A6J4TDS9_9ACTN</name>
<feature type="compositionally biased region" description="Basic and acidic residues" evidence="1">
    <location>
        <begin position="154"/>
        <end position="203"/>
    </location>
</feature>
<feature type="non-terminal residue" evidence="2">
    <location>
        <position position="1"/>
    </location>
</feature>
<feature type="non-terminal residue" evidence="2">
    <location>
        <position position="406"/>
    </location>
</feature>
<feature type="compositionally biased region" description="Basic residues" evidence="1">
    <location>
        <begin position="307"/>
        <end position="323"/>
    </location>
</feature>
<accession>A0A6J4TDS9</accession>
<protein>
    <submittedName>
        <fullName evidence="2">Uncharacterized protein</fullName>
    </submittedName>
</protein>
<feature type="compositionally biased region" description="Basic residues" evidence="1">
    <location>
        <begin position="113"/>
        <end position="124"/>
    </location>
</feature>
<feature type="region of interest" description="Disordered" evidence="1">
    <location>
        <begin position="284"/>
        <end position="338"/>
    </location>
</feature>
<evidence type="ECO:0000256" key="1">
    <source>
        <dbReference type="SAM" id="MobiDB-lite"/>
    </source>
</evidence>
<proteinExistence type="predicted"/>
<feature type="compositionally biased region" description="Basic and acidic residues" evidence="1">
    <location>
        <begin position="98"/>
        <end position="108"/>
    </location>
</feature>
<feature type="region of interest" description="Disordered" evidence="1">
    <location>
        <begin position="1"/>
        <end position="44"/>
    </location>
</feature>
<feature type="compositionally biased region" description="Gly residues" evidence="1">
    <location>
        <begin position="1"/>
        <end position="15"/>
    </location>
</feature>
<feature type="compositionally biased region" description="Gly residues" evidence="1">
    <location>
        <begin position="78"/>
        <end position="90"/>
    </location>
</feature>